<dbReference type="EMBL" id="PYBJ01000032">
    <property type="protein sequence ID" value="PSM38074.1"/>
    <property type="molecule type" value="Genomic_DNA"/>
</dbReference>
<dbReference type="GO" id="GO:0016853">
    <property type="term" value="F:isomerase activity"/>
    <property type="evidence" value="ECO:0007669"/>
    <property type="project" value="UniProtKB-KW"/>
</dbReference>
<evidence type="ECO:0000313" key="5">
    <source>
        <dbReference type="EMBL" id="PSM38074.1"/>
    </source>
</evidence>
<evidence type="ECO:0000256" key="1">
    <source>
        <dbReference type="ARBA" id="ARBA00006723"/>
    </source>
</evidence>
<evidence type="ECO:0000256" key="3">
    <source>
        <dbReference type="SAM" id="MobiDB-lite"/>
    </source>
</evidence>
<dbReference type="Pfam" id="PF01361">
    <property type="entry name" value="Tautomerase"/>
    <property type="match status" value="1"/>
</dbReference>
<comment type="similarity">
    <text evidence="1">Belongs to the 4-oxalocrotonate tautomerase family.</text>
</comment>
<dbReference type="SUPFAM" id="SSF55331">
    <property type="entry name" value="Tautomerase/MIF"/>
    <property type="match status" value="1"/>
</dbReference>
<dbReference type="RefSeq" id="WP_107021655.1">
    <property type="nucleotide sequence ID" value="NZ_KZ679058.1"/>
</dbReference>
<accession>A0A2P8PVP0</accession>
<dbReference type="AlphaFoldDB" id="A0A2P8PVP0"/>
<evidence type="ECO:0000259" key="4">
    <source>
        <dbReference type="Pfam" id="PF01361"/>
    </source>
</evidence>
<dbReference type="OrthoDB" id="4965437at2"/>
<dbReference type="PANTHER" id="PTHR35530:SF1">
    <property type="entry name" value="2-HYDROXYMUCONATE TAUTOMERASE"/>
    <property type="match status" value="1"/>
</dbReference>
<dbReference type="InterPro" id="IPR004370">
    <property type="entry name" value="4-OT-like_dom"/>
</dbReference>
<gene>
    <name evidence="5" type="ORF">C6Y14_39025</name>
</gene>
<dbReference type="PANTHER" id="PTHR35530">
    <property type="entry name" value="TAUTOMERASE-RELATED"/>
    <property type="match status" value="1"/>
</dbReference>
<proteinExistence type="inferred from homology"/>
<sequence length="83" mass="9168">MPVVTVDWWKGNDRQKRADLVDELTTTVARIAGCPRDVVTVLVRDVEQDHWGRGGVLADTPIEEPADRAPVPAEAEPALSRRP</sequence>
<organism evidence="5 6">
    <name type="scientific">Streptomyces dioscori</name>
    <dbReference type="NCBI Taxonomy" id="2109333"/>
    <lineage>
        <taxon>Bacteria</taxon>
        <taxon>Bacillati</taxon>
        <taxon>Actinomycetota</taxon>
        <taxon>Actinomycetes</taxon>
        <taxon>Kitasatosporales</taxon>
        <taxon>Streptomycetaceae</taxon>
        <taxon>Streptomyces</taxon>
        <taxon>Streptomyces aurantiacus group</taxon>
    </lineage>
</organism>
<dbReference type="Gene3D" id="3.30.429.10">
    <property type="entry name" value="Macrophage Migration Inhibitory Factor"/>
    <property type="match status" value="1"/>
</dbReference>
<dbReference type="InterPro" id="IPR014347">
    <property type="entry name" value="Tautomerase/MIF_sf"/>
</dbReference>
<reference evidence="5 6" key="1">
    <citation type="submission" date="2018-03" db="EMBL/GenBank/DDBJ databases">
        <title>Streptomyces dioscori sp. nov., a novel endophytic actinobacterium isolated from bulbil of Dioscorea bulbifera L.</title>
        <authorList>
            <person name="Zhikuan W."/>
        </authorList>
    </citation>
    <scope>NUCLEOTIDE SEQUENCE [LARGE SCALE GENOMIC DNA]</scope>
    <source>
        <strain evidence="5 6">A217</strain>
    </source>
</reference>
<feature type="region of interest" description="Disordered" evidence="3">
    <location>
        <begin position="53"/>
        <end position="83"/>
    </location>
</feature>
<keyword evidence="2" id="KW-0413">Isomerase</keyword>
<evidence type="ECO:0000256" key="2">
    <source>
        <dbReference type="ARBA" id="ARBA00023235"/>
    </source>
</evidence>
<feature type="domain" description="4-oxalocrotonate tautomerase-like" evidence="4">
    <location>
        <begin position="2"/>
        <end position="57"/>
    </location>
</feature>
<evidence type="ECO:0000313" key="6">
    <source>
        <dbReference type="Proteomes" id="UP000240429"/>
    </source>
</evidence>
<name>A0A2P8PVP0_9ACTN</name>
<comment type="caution">
    <text evidence="5">The sequence shown here is derived from an EMBL/GenBank/DDBJ whole genome shotgun (WGS) entry which is preliminary data.</text>
</comment>
<dbReference type="Proteomes" id="UP000240429">
    <property type="component" value="Unassembled WGS sequence"/>
</dbReference>
<keyword evidence="6" id="KW-1185">Reference proteome</keyword>
<protein>
    <submittedName>
        <fullName evidence="5">4-oxalocrotonate tautomerase family enzyme</fullName>
    </submittedName>
</protein>